<dbReference type="Pfam" id="PF01554">
    <property type="entry name" value="MatE"/>
    <property type="match status" value="2"/>
</dbReference>
<feature type="transmembrane region" description="Helical" evidence="7">
    <location>
        <begin position="365"/>
        <end position="387"/>
    </location>
</feature>
<accession>A0A4U8QD66</accession>
<evidence type="ECO:0000313" key="8">
    <source>
        <dbReference type="EMBL" id="TLD03075.1"/>
    </source>
</evidence>
<feature type="transmembrane region" description="Helical" evidence="7">
    <location>
        <begin position="243"/>
        <end position="268"/>
    </location>
</feature>
<dbReference type="GO" id="GO:0005886">
    <property type="term" value="C:plasma membrane"/>
    <property type="evidence" value="ECO:0007669"/>
    <property type="project" value="UniProtKB-SubCell"/>
</dbReference>
<feature type="transmembrane region" description="Helical" evidence="7">
    <location>
        <begin position="199"/>
        <end position="218"/>
    </location>
</feature>
<dbReference type="GO" id="GO:0015297">
    <property type="term" value="F:antiporter activity"/>
    <property type="evidence" value="ECO:0007669"/>
    <property type="project" value="InterPro"/>
</dbReference>
<evidence type="ECO:0000256" key="4">
    <source>
        <dbReference type="ARBA" id="ARBA00022692"/>
    </source>
</evidence>
<dbReference type="InterPro" id="IPR002528">
    <property type="entry name" value="MATE_fam"/>
</dbReference>
<name>A0A4U8QD66_9FIRM</name>
<dbReference type="PIRSF" id="PIRSF006603">
    <property type="entry name" value="DinF"/>
    <property type="match status" value="1"/>
</dbReference>
<proteinExistence type="predicted"/>
<dbReference type="EMBL" id="QGQD01000001">
    <property type="protein sequence ID" value="TLD03075.1"/>
    <property type="molecule type" value="Genomic_DNA"/>
</dbReference>
<protein>
    <submittedName>
        <fullName evidence="8">Multidrug-efflux transporter</fullName>
    </submittedName>
</protein>
<keyword evidence="3" id="KW-1003">Cell membrane</keyword>
<feature type="transmembrane region" description="Helical" evidence="7">
    <location>
        <begin position="100"/>
        <end position="124"/>
    </location>
</feature>
<keyword evidence="9" id="KW-1185">Reference proteome</keyword>
<dbReference type="InterPro" id="IPR048279">
    <property type="entry name" value="MdtK-like"/>
</dbReference>
<evidence type="ECO:0000256" key="5">
    <source>
        <dbReference type="ARBA" id="ARBA00022989"/>
    </source>
</evidence>
<evidence type="ECO:0000256" key="6">
    <source>
        <dbReference type="ARBA" id="ARBA00023136"/>
    </source>
</evidence>
<dbReference type="GO" id="GO:0042910">
    <property type="term" value="F:xenobiotic transmembrane transporter activity"/>
    <property type="evidence" value="ECO:0007669"/>
    <property type="project" value="InterPro"/>
</dbReference>
<dbReference type="NCBIfam" id="TIGR00797">
    <property type="entry name" value="matE"/>
    <property type="match status" value="1"/>
</dbReference>
<organism evidence="8 9">
    <name type="scientific">Robinsoniella peoriensis</name>
    <dbReference type="NCBI Taxonomy" id="180332"/>
    <lineage>
        <taxon>Bacteria</taxon>
        <taxon>Bacillati</taxon>
        <taxon>Bacillota</taxon>
        <taxon>Clostridia</taxon>
        <taxon>Lachnospirales</taxon>
        <taxon>Lachnospiraceae</taxon>
        <taxon>Robinsoniella</taxon>
    </lineage>
</organism>
<comment type="subcellular location">
    <subcellularLocation>
        <location evidence="1">Cell membrane</location>
        <topology evidence="1">Multi-pass membrane protein</topology>
    </subcellularLocation>
</comment>
<evidence type="ECO:0000313" key="9">
    <source>
        <dbReference type="Proteomes" id="UP000306509"/>
    </source>
</evidence>
<comment type="caution">
    <text evidence="8">The sequence shown here is derived from an EMBL/GenBank/DDBJ whole genome shotgun (WGS) entry which is preliminary data.</text>
</comment>
<keyword evidence="2" id="KW-0813">Transport</keyword>
<dbReference type="RefSeq" id="WP_044296644.1">
    <property type="nucleotide sequence ID" value="NZ_CABMJZ010000074.1"/>
</dbReference>
<sequence length="453" mass="49812">MYQINSKEEKKQFYKLVATLVLPMALQNLINVGVTSADVIMLGKVGETALSASSLAGQVYFIMTLIFFGLTSGAAVLTAQYWGKKDIRSIEKILGISMRIALCVAAGFMIVVLVFPYQIMHIFTSEPDVIQGGVEYLRITVFSYLFAATTLVYLNIMRSIERVIISTIVYMVSLLVNVALNAVFIFGLLGFPAMGIKGAALATLIARITEFVIVMFYSRKMNHTVRFRIKDFFVKDKLLMKDFLVYAVPVILNEMFWGLGVSMLTAVIGHLGSPAVAANSVAQVVKQLAMVVTFGLSNATAIMIGKVIGEGREDLAKLYGKRFVKLSLALGLVGAGVILTISPIVRANLTLSEQAQGYLRAMMFVMSYFVIAQAYNTTMVVGVFRAGGDTKFGLILDLATLWGFAIFLGAIAAFVFKAPVIVVYIILLSDEIVKLPATTWRYRTYKWVKNVTR</sequence>
<dbReference type="PANTHER" id="PTHR42925:SF2">
    <property type="entry name" value="NA+ DRIVEN MULTIDRUG EFFLUX PUMP"/>
    <property type="match status" value="1"/>
</dbReference>
<dbReference type="STRING" id="180332.GCA_000797495_02627"/>
<dbReference type="CDD" id="cd13134">
    <property type="entry name" value="MATE_like_8"/>
    <property type="match status" value="1"/>
</dbReference>
<evidence type="ECO:0000256" key="3">
    <source>
        <dbReference type="ARBA" id="ARBA00022475"/>
    </source>
</evidence>
<evidence type="ECO:0000256" key="2">
    <source>
        <dbReference type="ARBA" id="ARBA00022448"/>
    </source>
</evidence>
<keyword evidence="5 7" id="KW-1133">Transmembrane helix</keyword>
<keyword evidence="6 7" id="KW-0472">Membrane</keyword>
<dbReference type="PANTHER" id="PTHR42925">
    <property type="entry name" value="MULTIDRUG AND TOXIN EFFLUX PROTEIN MATE FAMILY"/>
    <property type="match status" value="1"/>
</dbReference>
<feature type="transmembrane region" description="Helical" evidence="7">
    <location>
        <begin position="399"/>
        <end position="427"/>
    </location>
</feature>
<feature type="transmembrane region" description="Helical" evidence="7">
    <location>
        <begin position="326"/>
        <end position="345"/>
    </location>
</feature>
<dbReference type="AlphaFoldDB" id="A0A4U8QD66"/>
<dbReference type="Proteomes" id="UP000306509">
    <property type="component" value="Unassembled WGS sequence"/>
</dbReference>
<keyword evidence="4 7" id="KW-0812">Transmembrane</keyword>
<feature type="transmembrane region" description="Helical" evidence="7">
    <location>
        <begin position="136"/>
        <end position="156"/>
    </location>
</feature>
<reference evidence="8 9" key="1">
    <citation type="journal article" date="2019" name="Anaerobe">
        <title>Detection of Robinsoniella peoriensis in multiple bone samples of a trauma patient.</title>
        <authorList>
            <person name="Schrottner P."/>
            <person name="Hartwich K."/>
            <person name="Bunk B."/>
            <person name="Schober I."/>
            <person name="Helbig S."/>
            <person name="Rudolph W.W."/>
            <person name="Gunzer F."/>
        </authorList>
    </citation>
    <scope>NUCLEOTIDE SEQUENCE [LARGE SCALE GENOMIC DNA]</scope>
    <source>
        <strain evidence="8 9">DSM 106044</strain>
    </source>
</reference>
<feature type="transmembrane region" description="Helical" evidence="7">
    <location>
        <begin position="288"/>
        <end position="305"/>
    </location>
</feature>
<evidence type="ECO:0000256" key="7">
    <source>
        <dbReference type="SAM" id="Phobius"/>
    </source>
</evidence>
<feature type="transmembrane region" description="Helical" evidence="7">
    <location>
        <begin position="60"/>
        <end position="79"/>
    </location>
</feature>
<gene>
    <name evidence="8" type="primary">mdtK_1</name>
    <name evidence="8" type="ORF">DSM106044_00099</name>
</gene>
<feature type="transmembrane region" description="Helical" evidence="7">
    <location>
        <begin position="168"/>
        <end position="193"/>
    </location>
</feature>
<dbReference type="OrthoDB" id="9780160at2"/>
<dbReference type="InterPro" id="IPR047135">
    <property type="entry name" value="YsiQ"/>
</dbReference>
<evidence type="ECO:0000256" key="1">
    <source>
        <dbReference type="ARBA" id="ARBA00004651"/>
    </source>
</evidence>